<dbReference type="InterPro" id="IPR019734">
    <property type="entry name" value="TPR_rpt"/>
</dbReference>
<keyword evidence="1" id="KW-0802">TPR repeat</keyword>
<evidence type="ECO:0000259" key="3">
    <source>
        <dbReference type="Pfam" id="PF04575"/>
    </source>
</evidence>
<evidence type="ECO:0000256" key="2">
    <source>
        <dbReference type="SAM" id="SignalP"/>
    </source>
</evidence>
<comment type="caution">
    <text evidence="4">The sequence shown here is derived from an EMBL/GenBank/DDBJ whole genome shotgun (WGS) entry which is preliminary data.</text>
</comment>
<evidence type="ECO:0000313" key="5">
    <source>
        <dbReference type="Proteomes" id="UP000037600"/>
    </source>
</evidence>
<feature type="signal peptide" evidence="2">
    <location>
        <begin position="1"/>
        <end position="27"/>
    </location>
</feature>
<dbReference type="PROSITE" id="PS50005">
    <property type="entry name" value="TPR"/>
    <property type="match status" value="1"/>
</dbReference>
<reference evidence="4 5" key="1">
    <citation type="submission" date="2015-04" db="EMBL/GenBank/DDBJ databases">
        <title>Draft Genome Sequence of the Novel Agar-Digesting Marine Bacterium Q1.</title>
        <authorList>
            <person name="Li Y."/>
            <person name="Li D."/>
            <person name="Chen G."/>
            <person name="Du Z."/>
        </authorList>
    </citation>
    <scope>NUCLEOTIDE SEQUENCE [LARGE SCALE GENOMIC DNA]</scope>
    <source>
        <strain evidence="4 5">Q1</strain>
    </source>
</reference>
<dbReference type="Proteomes" id="UP000037600">
    <property type="component" value="Unassembled WGS sequence"/>
</dbReference>
<evidence type="ECO:0000256" key="1">
    <source>
        <dbReference type="PROSITE-ProRule" id="PRU00339"/>
    </source>
</evidence>
<name>A0A0J8JNI1_9ALTE</name>
<dbReference type="OrthoDB" id="5614121at2"/>
<keyword evidence="2" id="KW-0732">Signal</keyword>
<dbReference type="Pfam" id="PF04575">
    <property type="entry name" value="SlipAM"/>
    <property type="match status" value="1"/>
</dbReference>
<evidence type="ECO:0000313" key="4">
    <source>
        <dbReference type="EMBL" id="KMT66176.1"/>
    </source>
</evidence>
<dbReference type="SUPFAM" id="SSF48452">
    <property type="entry name" value="TPR-like"/>
    <property type="match status" value="1"/>
</dbReference>
<organism evidence="4 5">
    <name type="scientific">Catenovulum maritimum</name>
    <dbReference type="NCBI Taxonomy" id="1513271"/>
    <lineage>
        <taxon>Bacteria</taxon>
        <taxon>Pseudomonadati</taxon>
        <taxon>Pseudomonadota</taxon>
        <taxon>Gammaproteobacteria</taxon>
        <taxon>Alteromonadales</taxon>
        <taxon>Alteromonadaceae</taxon>
        <taxon>Catenovulum</taxon>
    </lineage>
</organism>
<dbReference type="Pfam" id="PF14559">
    <property type="entry name" value="TPR_19"/>
    <property type="match status" value="1"/>
</dbReference>
<dbReference type="AlphaFoldDB" id="A0A0J8JNI1"/>
<dbReference type="STRING" id="1513271.XM47_05260"/>
<dbReference type="SUPFAM" id="SSF56935">
    <property type="entry name" value="Porins"/>
    <property type="match status" value="1"/>
</dbReference>
<proteinExistence type="predicted"/>
<dbReference type="RefSeq" id="WP_048690474.1">
    <property type="nucleotide sequence ID" value="NZ_KQ130484.1"/>
</dbReference>
<dbReference type="InterPro" id="IPR007655">
    <property type="entry name" value="Slam_C"/>
</dbReference>
<keyword evidence="5" id="KW-1185">Reference proteome</keyword>
<dbReference type="Gene3D" id="1.25.40.10">
    <property type="entry name" value="Tetratricopeptide repeat domain"/>
    <property type="match status" value="1"/>
</dbReference>
<accession>A0A0J8JNI1</accession>
<gene>
    <name evidence="4" type="ORF">XM47_05260</name>
</gene>
<sequence length="452" mass="51759">MSGRLLKKLKCLAVLSTCLLINGKGFASEMPSELEKLKVLIENNDTQASFELAERLFDEYAGEAEFDYMYAISARKVGKHQHAIFAFERAILAQPNNVKFRFGLAIAYFELDNFAAAKSELKQILALNPSKSVVQKVEQYLDYMDGKIKSTQTRLLASIKYGLMYDSNVTSGVENALIPSLFSAADSFVVESDLGQKLNANLIYQKPLTKLSSYSLSAGYGTTRYQDLSDLNKSNLDLVIGYQHQVEQLNYKLNGFYQKFWFGGDSYHDVLALIASLDWKQDNQQTYTLNSSYAQIDNKQNNDQDINNFSLGLSYKYRLDQHLFSVGLTHAQDKVDTLTNASQKYQRKMNAFQLSWLMLISDWGRVSASYQKQKANHDYLDVTTRNPASLSALLFSQIREDDTDNIKVNFDYTLNKSWQWQTQLKLVTKDSNHFFYSYDRNQFTTSVKYNFN</sequence>
<dbReference type="EMBL" id="LAZL01000006">
    <property type="protein sequence ID" value="KMT66176.1"/>
    <property type="molecule type" value="Genomic_DNA"/>
</dbReference>
<feature type="domain" description="Surface lipoprotein assembly modifier C-terminal" evidence="3">
    <location>
        <begin position="198"/>
        <end position="451"/>
    </location>
</feature>
<feature type="repeat" description="TPR" evidence="1">
    <location>
        <begin position="98"/>
        <end position="131"/>
    </location>
</feature>
<dbReference type="InterPro" id="IPR011990">
    <property type="entry name" value="TPR-like_helical_dom_sf"/>
</dbReference>
<feature type="chain" id="PRO_5005301502" description="Surface lipoprotein assembly modifier C-terminal domain-containing protein" evidence="2">
    <location>
        <begin position="28"/>
        <end position="452"/>
    </location>
</feature>
<protein>
    <recommendedName>
        <fullName evidence="3">Surface lipoprotein assembly modifier C-terminal domain-containing protein</fullName>
    </recommendedName>
</protein>